<organism evidence="2 3">
    <name type="scientific">Lupinus angustifolius</name>
    <name type="common">Narrow-leaved blue lupine</name>
    <dbReference type="NCBI Taxonomy" id="3871"/>
    <lineage>
        <taxon>Eukaryota</taxon>
        <taxon>Viridiplantae</taxon>
        <taxon>Streptophyta</taxon>
        <taxon>Embryophyta</taxon>
        <taxon>Tracheophyta</taxon>
        <taxon>Spermatophyta</taxon>
        <taxon>Magnoliopsida</taxon>
        <taxon>eudicotyledons</taxon>
        <taxon>Gunneridae</taxon>
        <taxon>Pentapetalae</taxon>
        <taxon>rosids</taxon>
        <taxon>fabids</taxon>
        <taxon>Fabales</taxon>
        <taxon>Fabaceae</taxon>
        <taxon>Papilionoideae</taxon>
        <taxon>50 kb inversion clade</taxon>
        <taxon>genistoids sensu lato</taxon>
        <taxon>core genistoids</taxon>
        <taxon>Genisteae</taxon>
        <taxon>Lupinus</taxon>
    </lineage>
</organism>
<feature type="compositionally biased region" description="Polar residues" evidence="1">
    <location>
        <begin position="512"/>
        <end position="521"/>
    </location>
</feature>
<dbReference type="Proteomes" id="UP000188354">
    <property type="component" value="Chromosome LG04"/>
</dbReference>
<feature type="compositionally biased region" description="Polar residues" evidence="1">
    <location>
        <begin position="449"/>
        <end position="459"/>
    </location>
</feature>
<name>A0A1J7I4F8_LUPAN</name>
<evidence type="ECO:0008006" key="4">
    <source>
        <dbReference type="Google" id="ProtNLM"/>
    </source>
</evidence>
<dbReference type="Gramene" id="OIW13514">
    <property type="protein sequence ID" value="OIW13514"/>
    <property type="gene ID" value="TanjilG_29255"/>
</dbReference>
<proteinExistence type="predicted"/>
<evidence type="ECO:0000256" key="1">
    <source>
        <dbReference type="SAM" id="MobiDB-lite"/>
    </source>
</evidence>
<feature type="region of interest" description="Disordered" evidence="1">
    <location>
        <begin position="591"/>
        <end position="642"/>
    </location>
</feature>
<feature type="compositionally biased region" description="Polar residues" evidence="1">
    <location>
        <begin position="612"/>
        <end position="621"/>
    </location>
</feature>
<feature type="compositionally biased region" description="Basic and acidic residues" evidence="1">
    <location>
        <begin position="526"/>
        <end position="543"/>
    </location>
</feature>
<sequence>MGKDGNPKNNSSTSLEKEALVKGISIGQALDIEIPPPRPKRKPNNPYPRKTNVSSPTINSGSNQGKLLISAVSPHGKEALDLEKEPLPEKNNEDERPTTVNENTDENYSKTLTIIQEAPCSSVSSANKSSISVSVPLTNSYALREFRPSMKEVVTRDETNESFVTVELGNQKLEINGCKNTQQTNFTSAASELESSDVSQAKSVQIENKDCLNCGLTIDGMQGNQNYPRHISVQVVDGNHETSTQNPSQDKLFRDSMFHPAEVVSGQHNIFTISAPSNTSENQSNNSQSSTHQSFLHCPPLPQHNHDDYQSFLQMSSTFSNLIVSTLLQNPAAHAAASFAATFWPYANNLETSSNSPVCPQGAFASRQVGSPPSVAAIAAATVAAATAWWAAHGMLPLCTPLHTAFPCPPSSADVVQSMNVGEAPPETKQGEITVQNPPLEDQMLDLNSKAQQAQQHSPSKLLVGSPSESEESGVAKLNASSKATNHGMNHGISEHVDSNKIKGRKPVDHSSCGSNTGSSCEETDALEKDEKERQEPEPETHALNHLAADPSNRCATNNRSFSYLTDSWKEVSEEGRLAFQALFSRQVLPQSFSPPQGIDYKDEEDLESKKCSSNSKPMQKSLSSVENNTNSSEEGLLTIGLGQGRLKTRRTGFKPYKRCSVEANENKVGNQGEEKGPKRIRIEGEAPI</sequence>
<accession>A0A1J7I4F8</accession>
<reference evidence="2 3" key="1">
    <citation type="journal article" date="2017" name="Plant Biotechnol. J.">
        <title>A comprehensive draft genome sequence for lupin (Lupinus angustifolius), an emerging health food: insights into plant-microbe interactions and legume evolution.</title>
        <authorList>
            <person name="Hane J.K."/>
            <person name="Ming Y."/>
            <person name="Kamphuis L.G."/>
            <person name="Nelson M.N."/>
            <person name="Garg G."/>
            <person name="Atkins C.A."/>
            <person name="Bayer P.E."/>
            <person name="Bravo A."/>
            <person name="Bringans S."/>
            <person name="Cannon S."/>
            <person name="Edwards D."/>
            <person name="Foley R."/>
            <person name="Gao L.L."/>
            <person name="Harrison M.J."/>
            <person name="Huang W."/>
            <person name="Hurgobin B."/>
            <person name="Li S."/>
            <person name="Liu C.W."/>
            <person name="McGrath A."/>
            <person name="Morahan G."/>
            <person name="Murray J."/>
            <person name="Weller J."/>
            <person name="Jian J."/>
            <person name="Singh K.B."/>
        </authorList>
    </citation>
    <scope>NUCLEOTIDE SEQUENCE [LARGE SCALE GENOMIC DNA]</scope>
    <source>
        <strain evidence="3">cv. Tanjil</strain>
        <tissue evidence="2">Whole plant</tissue>
    </source>
</reference>
<dbReference type="OMA" id="VESAKCT"/>
<feature type="compositionally biased region" description="Basic and acidic residues" evidence="1">
    <location>
        <begin position="81"/>
        <end position="97"/>
    </location>
</feature>
<feature type="region of interest" description="Disordered" evidence="1">
    <location>
        <begin position="1"/>
        <end position="64"/>
    </location>
</feature>
<feature type="compositionally biased region" description="Polar residues" evidence="1">
    <location>
        <begin position="53"/>
        <end position="64"/>
    </location>
</feature>
<dbReference type="STRING" id="3871.A0A1J7I4F8"/>
<dbReference type="AlphaFoldDB" id="A0A1J7I4F8"/>
<feature type="compositionally biased region" description="Low complexity" evidence="1">
    <location>
        <begin position="622"/>
        <end position="635"/>
    </location>
</feature>
<feature type="compositionally biased region" description="Polar residues" evidence="1">
    <location>
        <begin position="479"/>
        <end position="488"/>
    </location>
</feature>
<feature type="compositionally biased region" description="Low complexity" evidence="1">
    <location>
        <begin position="277"/>
        <end position="294"/>
    </location>
</feature>
<feature type="region of interest" description="Disordered" evidence="1">
    <location>
        <begin position="273"/>
        <end position="298"/>
    </location>
</feature>
<keyword evidence="3" id="KW-1185">Reference proteome</keyword>
<protein>
    <recommendedName>
        <fullName evidence="4">Protein LHY</fullName>
    </recommendedName>
</protein>
<evidence type="ECO:0000313" key="2">
    <source>
        <dbReference type="EMBL" id="OIW13514.1"/>
    </source>
</evidence>
<feature type="region of interest" description="Disordered" evidence="1">
    <location>
        <begin position="664"/>
        <end position="689"/>
    </location>
</feature>
<feature type="compositionally biased region" description="Basic and acidic residues" evidence="1">
    <location>
        <begin position="493"/>
        <end position="509"/>
    </location>
</feature>
<dbReference type="EMBL" id="CM007364">
    <property type="protein sequence ID" value="OIW13514.1"/>
    <property type="molecule type" value="Genomic_DNA"/>
</dbReference>
<evidence type="ECO:0000313" key="3">
    <source>
        <dbReference type="Proteomes" id="UP000188354"/>
    </source>
</evidence>
<feature type="region of interest" description="Disordered" evidence="1">
    <location>
        <begin position="81"/>
        <end position="107"/>
    </location>
</feature>
<feature type="region of interest" description="Disordered" evidence="1">
    <location>
        <begin position="449"/>
        <end position="553"/>
    </location>
</feature>
<gene>
    <name evidence="2" type="ORF">TanjilG_29255</name>
</gene>
<feature type="compositionally biased region" description="Basic and acidic residues" evidence="1">
    <location>
        <begin position="673"/>
        <end position="689"/>
    </location>
</feature>